<proteinExistence type="inferred from homology"/>
<dbReference type="EC" id="2.6.1.11" evidence="11"/>
<feature type="binding site" evidence="11">
    <location>
        <begin position="413"/>
        <end position="414"/>
    </location>
    <ligand>
        <name>pyridoxal 5'-phosphate</name>
        <dbReference type="ChEBI" id="CHEBI:597326"/>
    </ligand>
</feature>
<dbReference type="InterPro" id="IPR015421">
    <property type="entry name" value="PyrdxlP-dep_Trfase_major"/>
</dbReference>
<comment type="subunit">
    <text evidence="11">Homodimer.</text>
</comment>
<dbReference type="Pfam" id="PF00202">
    <property type="entry name" value="Aminotran_3"/>
    <property type="match status" value="1"/>
</dbReference>
<keyword evidence="2 11" id="KW-0055">Arginine biosynthesis</keyword>
<evidence type="ECO:0000313" key="14">
    <source>
        <dbReference type="Proteomes" id="UP000316993"/>
    </source>
</evidence>
<organism evidence="13 14">
    <name type="scientific">Acidovorax temperans</name>
    <dbReference type="NCBI Taxonomy" id="80878"/>
    <lineage>
        <taxon>Bacteria</taxon>
        <taxon>Pseudomonadati</taxon>
        <taxon>Pseudomonadota</taxon>
        <taxon>Betaproteobacteria</taxon>
        <taxon>Burkholderiales</taxon>
        <taxon>Comamonadaceae</taxon>
        <taxon>Acidovorax</taxon>
    </lineage>
</organism>
<dbReference type="SUPFAM" id="SSF53613">
    <property type="entry name" value="Ribokinase-like"/>
    <property type="match status" value="1"/>
</dbReference>
<keyword evidence="5 11" id="KW-0808">Transferase</keyword>
<dbReference type="CDD" id="cd01173">
    <property type="entry name" value="pyridoxal_pyridoxamine_kinase"/>
    <property type="match status" value="1"/>
</dbReference>
<comment type="catalytic activity">
    <reaction evidence="11">
        <text>N(2)-acetyl-L-ornithine + 2-oxoglutarate = N-acetyl-L-glutamate 5-semialdehyde + L-glutamate</text>
        <dbReference type="Rhea" id="RHEA:18049"/>
        <dbReference type="ChEBI" id="CHEBI:16810"/>
        <dbReference type="ChEBI" id="CHEBI:29123"/>
        <dbReference type="ChEBI" id="CHEBI:29985"/>
        <dbReference type="ChEBI" id="CHEBI:57805"/>
        <dbReference type="EC" id="2.6.1.11"/>
    </reaction>
</comment>
<dbReference type="AlphaFoldDB" id="A0A543LIZ5"/>
<feature type="binding site" evidence="11">
    <location>
        <position position="445"/>
    </location>
    <ligand>
        <name>pyridoxal 5'-phosphate</name>
        <dbReference type="ChEBI" id="CHEBI:597326"/>
    </ligand>
</feature>
<feature type="binding site" evidence="11">
    <location>
        <position position="589"/>
    </location>
    <ligand>
        <name>N(2)-acetyl-L-ornithine</name>
        <dbReference type="ChEBI" id="CHEBI:57805"/>
    </ligand>
</feature>
<dbReference type="NCBIfam" id="NF006034">
    <property type="entry name" value="PRK08176.1"/>
    <property type="match status" value="1"/>
</dbReference>
<keyword evidence="6" id="KW-0547">Nucleotide-binding</keyword>
<name>A0A543LIZ5_9BURK</name>
<dbReference type="NCBIfam" id="TIGR00687">
    <property type="entry name" value="pyridox_kin"/>
    <property type="match status" value="1"/>
</dbReference>
<dbReference type="PANTHER" id="PTHR11986:SF79">
    <property type="entry name" value="ACETYLORNITHINE AMINOTRANSFERASE, MITOCHONDRIAL"/>
    <property type="match status" value="1"/>
</dbReference>
<dbReference type="InterPro" id="IPR013749">
    <property type="entry name" value="PM/HMP-P_kinase-1"/>
</dbReference>
<dbReference type="InterPro" id="IPR050103">
    <property type="entry name" value="Class-III_PLP-dep_AT"/>
</dbReference>
<evidence type="ECO:0000259" key="12">
    <source>
        <dbReference type="Pfam" id="PF08543"/>
    </source>
</evidence>
<dbReference type="EMBL" id="VFPV01000001">
    <property type="protein sequence ID" value="TQN07306.1"/>
    <property type="molecule type" value="Genomic_DNA"/>
</dbReference>
<feature type="binding site" evidence="11">
    <location>
        <position position="448"/>
    </location>
    <ligand>
        <name>N(2)-acetyl-L-ornithine</name>
        <dbReference type="ChEBI" id="CHEBI:57805"/>
    </ligand>
</feature>
<dbReference type="Gene3D" id="3.40.1190.20">
    <property type="match status" value="1"/>
</dbReference>
<comment type="subcellular location">
    <subcellularLocation>
        <location evidence="11">Cytoplasm</location>
    </subcellularLocation>
</comment>
<dbReference type="GO" id="GO:0008478">
    <property type="term" value="F:pyridoxal kinase activity"/>
    <property type="evidence" value="ECO:0007669"/>
    <property type="project" value="InterPro"/>
</dbReference>
<evidence type="ECO:0000256" key="10">
    <source>
        <dbReference type="ARBA" id="ARBA00049111"/>
    </source>
</evidence>
<comment type="similarity">
    <text evidence="11">Belongs to the class-III pyridoxal-phosphate-dependent aminotransferase family. ArgD subfamily.</text>
</comment>
<keyword evidence="9 11" id="KW-0663">Pyridoxal phosphate</keyword>
<dbReference type="SUPFAM" id="SSF53383">
    <property type="entry name" value="PLP-dependent transferases"/>
    <property type="match status" value="1"/>
</dbReference>
<evidence type="ECO:0000256" key="2">
    <source>
        <dbReference type="ARBA" id="ARBA00022571"/>
    </source>
</evidence>
<keyword evidence="8" id="KW-0067">ATP-binding</keyword>
<dbReference type="InterPro" id="IPR049704">
    <property type="entry name" value="Aminotrans_3_PPA_site"/>
</dbReference>
<sequence>MIQPTAASAEPAPSLRPLPIDVVSIQSQVVYGRVGNNVAVPALQAQGLTVAAVPTVVLSNTPHYPTIHGGPVPAAWFEGYLRDLSARGVLPPLRAILTGYLGGPEQAQALGSWIGQAMEVQPALRVVVDPVLGDHDHGEYVSPGMADAYRRHLLSLADGLTPNGFELAHLTGMAVNRVESVVAAARTLLTGRTQWVAVTSAAPDTWAHDEMQVVLVTRTQAEVIRHPRIDATSKGTGDLFCATLTGYWLNGASVPQATAQACRQVVRALRHTQQGQCAELLFPPMATRQDDGQPQAHERDVRQFTYQIGNGDLSMQPAASHLMRAYARQPVSFVRGSGARLWDDQGVEYLDAIAGVAVTSLGHAHPEISAAIAQQAGTLLHTSNVFRIDWQERLGERLCALTGMQRAFFCNSGAEANETALKLARLHGHRKQVANPKIVVMENGFHGRTIATLSATGNLAKQGGFEPLLPGFLHLSYDDIEAVRQAAEQSPDIVAVLIEPVQGEGGIRVARADYLRELRALCDQHGWLLMLDEIQTGMGRTGAWFGYQHAAITPDVMTVAKALGNGFPIGACLARGAAADLFSPGQHGSTFGGNPLACRVGCTVLDLMTRDELPRRAAVLGARLLDSLQKALGGHPNVNAIRGQGLMVGIELDRNCTELVGRALAEQRLLITVTRGSVIRLLPPLICDEMQIDDIVVRVARLLASNVAKNAIVEAAAQTIVGR</sequence>
<dbReference type="CDD" id="cd00610">
    <property type="entry name" value="OAT_like"/>
    <property type="match status" value="1"/>
</dbReference>
<feature type="modified residue" description="N6-(pyridoxal phosphate)lysine" evidence="11">
    <location>
        <position position="561"/>
    </location>
</feature>
<dbReference type="GO" id="GO:0005737">
    <property type="term" value="C:cytoplasm"/>
    <property type="evidence" value="ECO:0007669"/>
    <property type="project" value="UniProtKB-SubCell"/>
</dbReference>
<dbReference type="PANTHER" id="PTHR11986">
    <property type="entry name" value="AMINOTRANSFERASE CLASS III"/>
    <property type="match status" value="1"/>
</dbReference>
<protein>
    <recommendedName>
        <fullName evidence="11">Acetylornithine aminotransferase</fullName>
        <shortName evidence="11">ACOAT</shortName>
        <ecNumber evidence="11">2.6.1.11</ecNumber>
    </recommendedName>
</protein>
<keyword evidence="3 11" id="KW-0032">Aminotransferase</keyword>
<dbReference type="InterPro" id="IPR004625">
    <property type="entry name" value="PyrdxlKinase"/>
</dbReference>
<dbReference type="InterPro" id="IPR004636">
    <property type="entry name" value="AcOrn/SuccOrn_fam"/>
</dbReference>
<dbReference type="GO" id="GO:0009443">
    <property type="term" value="P:pyridoxal 5'-phosphate salvage"/>
    <property type="evidence" value="ECO:0007669"/>
    <property type="project" value="InterPro"/>
</dbReference>
<dbReference type="InterPro" id="IPR015424">
    <property type="entry name" value="PyrdxlP-dep_Trfase"/>
</dbReference>
<dbReference type="GO" id="GO:0005524">
    <property type="term" value="F:ATP binding"/>
    <property type="evidence" value="ECO:0007669"/>
    <property type="project" value="UniProtKB-KW"/>
</dbReference>
<dbReference type="Proteomes" id="UP000316993">
    <property type="component" value="Unassembled WGS sequence"/>
</dbReference>
<gene>
    <name evidence="11" type="primary">argD</name>
    <name evidence="13" type="ORF">BDD18_0413</name>
</gene>
<reference evidence="13 14" key="1">
    <citation type="submission" date="2019-06" db="EMBL/GenBank/DDBJ databases">
        <title>Genomic Encyclopedia of Archaeal and Bacterial Type Strains, Phase II (KMG-II): from individual species to whole genera.</title>
        <authorList>
            <person name="Goeker M."/>
        </authorList>
    </citation>
    <scope>NUCLEOTIDE SEQUENCE [LARGE SCALE GENOMIC DNA]</scope>
    <source>
        <strain evidence="13 14">DSM 7270</strain>
    </source>
</reference>
<dbReference type="PROSITE" id="PS00600">
    <property type="entry name" value="AA_TRANSFER_CLASS_3"/>
    <property type="match status" value="1"/>
</dbReference>
<evidence type="ECO:0000256" key="5">
    <source>
        <dbReference type="ARBA" id="ARBA00022679"/>
    </source>
</evidence>
<dbReference type="FunFam" id="3.40.640.10:FF:000004">
    <property type="entry name" value="Acetylornithine aminotransferase"/>
    <property type="match status" value="1"/>
</dbReference>
<dbReference type="NCBIfam" id="NF002325">
    <property type="entry name" value="PRK01278.1"/>
    <property type="match status" value="1"/>
</dbReference>
<feature type="binding site" evidence="11">
    <location>
        <position position="590"/>
    </location>
    <ligand>
        <name>pyridoxal 5'-phosphate</name>
        <dbReference type="ChEBI" id="CHEBI:597326"/>
    </ligand>
</feature>
<evidence type="ECO:0000256" key="3">
    <source>
        <dbReference type="ARBA" id="ARBA00022576"/>
    </source>
</evidence>
<feature type="domain" description="Pyridoxamine kinase/Phosphomethylpyrimidine kinase" evidence="12">
    <location>
        <begin position="92"/>
        <end position="272"/>
    </location>
</feature>
<accession>A0A543LIZ5</accession>
<keyword evidence="11" id="KW-0963">Cytoplasm</keyword>
<dbReference type="InterPro" id="IPR029056">
    <property type="entry name" value="Ribokinase-like"/>
</dbReference>
<evidence type="ECO:0000256" key="1">
    <source>
        <dbReference type="ARBA" id="ARBA00004946"/>
    </source>
</evidence>
<dbReference type="NCBIfam" id="TIGR00707">
    <property type="entry name" value="argD"/>
    <property type="match status" value="1"/>
</dbReference>
<dbReference type="InterPro" id="IPR015422">
    <property type="entry name" value="PyrdxlP-dep_Trfase_small"/>
</dbReference>
<dbReference type="Gene3D" id="3.40.640.10">
    <property type="entry name" value="Type I PLP-dependent aspartate aminotransferase-like (Major domain)"/>
    <property type="match status" value="1"/>
</dbReference>
<evidence type="ECO:0000256" key="11">
    <source>
        <dbReference type="HAMAP-Rule" id="MF_01107"/>
    </source>
</evidence>
<comment type="pathway">
    <text evidence="1">Amine and polyamine biosynthesis; ectoine biosynthesis; L-ectoine from L-aspartate 4-semialdehyde: step 1/3.</text>
</comment>
<comment type="cofactor">
    <cofactor evidence="11">
        <name>pyridoxal 5'-phosphate</name>
        <dbReference type="ChEBI" id="CHEBI:597326"/>
    </cofactor>
    <text evidence="11">Binds 1 pyridoxal phosphate per subunit.</text>
</comment>
<dbReference type="GO" id="GO:0030170">
    <property type="term" value="F:pyridoxal phosphate binding"/>
    <property type="evidence" value="ECO:0007669"/>
    <property type="project" value="InterPro"/>
</dbReference>
<evidence type="ECO:0000256" key="6">
    <source>
        <dbReference type="ARBA" id="ARBA00022741"/>
    </source>
</evidence>
<evidence type="ECO:0000256" key="7">
    <source>
        <dbReference type="ARBA" id="ARBA00022777"/>
    </source>
</evidence>
<dbReference type="GO" id="GO:0045303">
    <property type="term" value="F:diaminobutyrate-2-oxoglutarate transaminase activity"/>
    <property type="evidence" value="ECO:0007669"/>
    <property type="project" value="UniProtKB-EC"/>
</dbReference>
<dbReference type="GO" id="GO:0003992">
    <property type="term" value="F:N2-acetyl-L-ornithine:2-oxoglutarate 5-aminotransferase activity"/>
    <property type="evidence" value="ECO:0007669"/>
    <property type="project" value="UniProtKB-UniRule"/>
</dbReference>
<evidence type="ECO:0000256" key="8">
    <source>
        <dbReference type="ARBA" id="ARBA00022840"/>
    </source>
</evidence>
<dbReference type="GO" id="GO:0042802">
    <property type="term" value="F:identical protein binding"/>
    <property type="evidence" value="ECO:0007669"/>
    <property type="project" value="TreeGrafter"/>
</dbReference>
<keyword evidence="7 13" id="KW-0418">Kinase</keyword>
<evidence type="ECO:0000256" key="9">
    <source>
        <dbReference type="ARBA" id="ARBA00022898"/>
    </source>
</evidence>
<comment type="pathway">
    <text evidence="11">Amino-acid biosynthesis; L-arginine biosynthesis; N(2)-acetyl-L-ornithine from L-glutamate: step 4/4.</text>
</comment>
<comment type="catalytic activity">
    <reaction evidence="10">
        <text>L-2,4-diaminobutanoate + 2-oxoglutarate = L-aspartate 4-semialdehyde + L-glutamate</text>
        <dbReference type="Rhea" id="RHEA:11160"/>
        <dbReference type="ChEBI" id="CHEBI:16810"/>
        <dbReference type="ChEBI" id="CHEBI:29985"/>
        <dbReference type="ChEBI" id="CHEBI:58761"/>
        <dbReference type="ChEBI" id="CHEBI:537519"/>
        <dbReference type="EC" id="2.6.1.76"/>
    </reaction>
</comment>
<dbReference type="InterPro" id="IPR005814">
    <property type="entry name" value="Aminotrans_3"/>
</dbReference>
<dbReference type="HAMAP" id="MF_01107">
    <property type="entry name" value="ArgD_aminotrans_3"/>
    <property type="match status" value="1"/>
</dbReference>
<evidence type="ECO:0000256" key="4">
    <source>
        <dbReference type="ARBA" id="ARBA00022605"/>
    </source>
</evidence>
<comment type="caution">
    <text evidence="13">The sequence shown here is derived from an EMBL/GenBank/DDBJ whole genome shotgun (WGS) entry which is preliminary data.</text>
</comment>
<feature type="binding site" evidence="11">
    <location>
        <begin position="532"/>
        <end position="535"/>
    </location>
    <ligand>
        <name>pyridoxal 5'-phosphate</name>
        <dbReference type="ChEBI" id="CHEBI:597326"/>
    </ligand>
</feature>
<dbReference type="Pfam" id="PF08543">
    <property type="entry name" value="Phos_pyr_kin"/>
    <property type="match status" value="1"/>
</dbReference>
<comment type="miscellaneous">
    <text evidence="11">May also have succinyldiaminopimelate aminotransferase activity, thus carrying out the corresponding step in lysine biosynthesis.</text>
</comment>
<dbReference type="GO" id="GO:0006526">
    <property type="term" value="P:L-arginine biosynthetic process"/>
    <property type="evidence" value="ECO:0007669"/>
    <property type="project" value="UniProtKB-UniRule"/>
</dbReference>
<dbReference type="Gene3D" id="3.90.1150.10">
    <property type="entry name" value="Aspartate Aminotransferase, domain 1"/>
    <property type="match status" value="1"/>
</dbReference>
<evidence type="ECO:0000313" key="13">
    <source>
        <dbReference type="EMBL" id="TQN07306.1"/>
    </source>
</evidence>
<keyword evidence="4 11" id="KW-0028">Amino-acid biosynthesis</keyword>
<dbReference type="UniPathway" id="UPA00068">
    <property type="reaction ID" value="UER00109"/>
</dbReference>